<feature type="transmembrane region" description="Helical" evidence="1">
    <location>
        <begin position="74"/>
        <end position="95"/>
    </location>
</feature>
<dbReference type="InterPro" id="IPR052994">
    <property type="entry name" value="Tiny_macrocysts_regulators"/>
</dbReference>
<sequence>MGRFRPDWTGGIWKVVQVVNIDNVVAPLGYNFFIGLLYVMIGGLALTVGLSLWVAWCFKSRSFPYVWPIKVLRVYANLFFQVLDVLTLTLFQVPFNCRIIGYDPSVFNHLANYPGVGE</sequence>
<dbReference type="OrthoDB" id="542352at2759"/>
<feature type="transmembrane region" description="Helical" evidence="1">
    <location>
        <begin position="32"/>
        <end position="54"/>
    </location>
</feature>
<accession>A0A150FY19</accession>
<keyword evidence="1" id="KW-0812">Transmembrane</keyword>
<keyword evidence="3" id="KW-1185">Reference proteome</keyword>
<comment type="caution">
    <text evidence="2">The sequence shown here is derived from an EMBL/GenBank/DDBJ whole genome shotgun (WGS) entry which is preliminary data.</text>
</comment>
<gene>
    <name evidence="2" type="ORF">GPECTOR_142g709</name>
</gene>
<dbReference type="STRING" id="33097.A0A150FY19"/>
<proteinExistence type="predicted"/>
<organism evidence="2 3">
    <name type="scientific">Gonium pectorale</name>
    <name type="common">Green alga</name>
    <dbReference type="NCBI Taxonomy" id="33097"/>
    <lineage>
        <taxon>Eukaryota</taxon>
        <taxon>Viridiplantae</taxon>
        <taxon>Chlorophyta</taxon>
        <taxon>core chlorophytes</taxon>
        <taxon>Chlorophyceae</taxon>
        <taxon>CS clade</taxon>
        <taxon>Chlamydomonadales</taxon>
        <taxon>Volvocaceae</taxon>
        <taxon>Gonium</taxon>
    </lineage>
</organism>
<keyword evidence="1" id="KW-1133">Transmembrane helix</keyword>
<protein>
    <submittedName>
        <fullName evidence="2">Uncharacterized protein</fullName>
    </submittedName>
</protein>
<evidence type="ECO:0000313" key="3">
    <source>
        <dbReference type="Proteomes" id="UP000075714"/>
    </source>
</evidence>
<reference evidence="3" key="1">
    <citation type="journal article" date="2016" name="Nat. Commun.">
        <title>The Gonium pectorale genome demonstrates co-option of cell cycle regulation during the evolution of multicellularity.</title>
        <authorList>
            <person name="Hanschen E.R."/>
            <person name="Marriage T.N."/>
            <person name="Ferris P.J."/>
            <person name="Hamaji T."/>
            <person name="Toyoda A."/>
            <person name="Fujiyama A."/>
            <person name="Neme R."/>
            <person name="Noguchi H."/>
            <person name="Minakuchi Y."/>
            <person name="Suzuki M."/>
            <person name="Kawai-Toyooka H."/>
            <person name="Smith D.R."/>
            <person name="Sparks H."/>
            <person name="Anderson J."/>
            <person name="Bakaric R."/>
            <person name="Luria V."/>
            <person name="Karger A."/>
            <person name="Kirschner M.W."/>
            <person name="Durand P.M."/>
            <person name="Michod R.E."/>
            <person name="Nozaki H."/>
            <person name="Olson B.J."/>
        </authorList>
    </citation>
    <scope>NUCLEOTIDE SEQUENCE [LARGE SCALE GENOMIC DNA]</scope>
    <source>
        <strain evidence="3">NIES-2863</strain>
    </source>
</reference>
<dbReference type="Proteomes" id="UP000075714">
    <property type="component" value="Unassembled WGS sequence"/>
</dbReference>
<name>A0A150FY19_GONPE</name>
<evidence type="ECO:0000256" key="1">
    <source>
        <dbReference type="SAM" id="Phobius"/>
    </source>
</evidence>
<dbReference type="PANTHER" id="PTHR31600:SF2">
    <property type="entry name" value="GAMETE ENRICHED GENE 10 PROTEIN-RELATED"/>
    <property type="match status" value="1"/>
</dbReference>
<dbReference type="PANTHER" id="PTHR31600">
    <property type="entry name" value="TINY MACROCYSTS PROTEIN B-RELATED"/>
    <property type="match status" value="1"/>
</dbReference>
<keyword evidence="1" id="KW-0472">Membrane</keyword>
<dbReference type="EMBL" id="LSYV01000142">
    <property type="protein sequence ID" value="KXZ42488.1"/>
    <property type="molecule type" value="Genomic_DNA"/>
</dbReference>
<evidence type="ECO:0000313" key="2">
    <source>
        <dbReference type="EMBL" id="KXZ42488.1"/>
    </source>
</evidence>
<dbReference type="AlphaFoldDB" id="A0A150FY19"/>